<dbReference type="InterPro" id="IPR019826">
    <property type="entry name" value="Carboxylesterase_B_AS"/>
</dbReference>
<evidence type="ECO:0000259" key="4">
    <source>
        <dbReference type="Pfam" id="PF00135"/>
    </source>
</evidence>
<name>A0A9P4MSL6_9PEZI</name>
<dbReference type="PROSITE" id="PS00122">
    <property type="entry name" value="CARBOXYLESTERASE_B_1"/>
    <property type="match status" value="1"/>
</dbReference>
<evidence type="ECO:0000256" key="1">
    <source>
        <dbReference type="ARBA" id="ARBA00005964"/>
    </source>
</evidence>
<dbReference type="Gene3D" id="3.40.50.1820">
    <property type="entry name" value="alpha/beta hydrolase"/>
    <property type="match status" value="1"/>
</dbReference>
<proteinExistence type="inferred from homology"/>
<dbReference type="GO" id="GO:0016787">
    <property type="term" value="F:hydrolase activity"/>
    <property type="evidence" value="ECO:0007669"/>
    <property type="project" value="UniProtKB-KW"/>
</dbReference>
<organism evidence="5 6">
    <name type="scientific">Myriangium duriaei CBS 260.36</name>
    <dbReference type="NCBI Taxonomy" id="1168546"/>
    <lineage>
        <taxon>Eukaryota</taxon>
        <taxon>Fungi</taxon>
        <taxon>Dikarya</taxon>
        <taxon>Ascomycota</taxon>
        <taxon>Pezizomycotina</taxon>
        <taxon>Dothideomycetes</taxon>
        <taxon>Dothideomycetidae</taxon>
        <taxon>Myriangiales</taxon>
        <taxon>Myriangiaceae</taxon>
        <taxon>Myriangium</taxon>
    </lineage>
</organism>
<feature type="domain" description="Carboxylesterase type B" evidence="4">
    <location>
        <begin position="17"/>
        <end position="353"/>
    </location>
</feature>
<dbReference type="PANTHER" id="PTHR11559">
    <property type="entry name" value="CARBOXYLESTERASE"/>
    <property type="match status" value="1"/>
</dbReference>
<dbReference type="Pfam" id="PF00135">
    <property type="entry name" value="COesterase"/>
    <property type="match status" value="2"/>
</dbReference>
<protein>
    <recommendedName>
        <fullName evidence="3">Carboxylic ester hydrolase</fullName>
        <ecNumber evidence="3">3.1.1.-</ecNumber>
    </recommendedName>
</protein>
<evidence type="ECO:0000256" key="2">
    <source>
        <dbReference type="ARBA" id="ARBA00022801"/>
    </source>
</evidence>
<keyword evidence="2 3" id="KW-0378">Hydrolase</keyword>
<sequence>MAAVTILNVVDAKNSLIVTSPSGTYIGLVNGTAPDVRQFLSIPYASPPVGHRRWLPPEAHSADSSVVRDATHFPPSCAQYRMSTPSLWNTFVPEWLIRTPDQNFTAGAYAAGTQEDCLYLGIWTPVRCAGKLPVIVFIPGGAFAVGGVDIPYQLPHHWVQRTQSHIVVTINYRVGVMGFPNAAGLEQNNLGLLDQRAALEWVRDNIEAFGGDSERITLWGQSAGAASVEYQSFIKPQDPIVQGYIQTSGTVYLGLVTDDPNHSQFSTLAKQVGCGTFNSPEKELDCMRTLSVEKIVTASNTLTGARFLPTVDNMTVYSDYTDRYGQGLFAQKPAIVSFCTRDGVAGLQFSSANHIQAPDETTLDAVTEVAFGCPAAKTAHLRSKFVNATYRYQYDGNFTNVSPVPWLGAYHDSDLALIFGTHQDFRGPSTAYEYQVSHSMQDHMLAFMRDPLSATSMTGWPTVSSGQMLRFGALGESAAQNVQQASVDTQCLTGDSRLLL</sequence>
<feature type="domain" description="Carboxylesterase type B" evidence="4">
    <location>
        <begin position="359"/>
        <end position="486"/>
    </location>
</feature>
<evidence type="ECO:0000256" key="3">
    <source>
        <dbReference type="RuleBase" id="RU361235"/>
    </source>
</evidence>
<accession>A0A9P4MSL6</accession>
<evidence type="ECO:0000313" key="6">
    <source>
        <dbReference type="Proteomes" id="UP000799439"/>
    </source>
</evidence>
<comment type="similarity">
    <text evidence="1 3">Belongs to the type-B carboxylesterase/lipase family.</text>
</comment>
<dbReference type="InterPro" id="IPR002018">
    <property type="entry name" value="CarbesteraseB"/>
</dbReference>
<keyword evidence="6" id="KW-1185">Reference proteome</keyword>
<dbReference type="InterPro" id="IPR029058">
    <property type="entry name" value="AB_hydrolase_fold"/>
</dbReference>
<reference evidence="5" key="1">
    <citation type="journal article" date="2020" name="Stud. Mycol.">
        <title>101 Dothideomycetes genomes: a test case for predicting lifestyles and emergence of pathogens.</title>
        <authorList>
            <person name="Haridas S."/>
            <person name="Albert R."/>
            <person name="Binder M."/>
            <person name="Bloem J."/>
            <person name="Labutti K."/>
            <person name="Salamov A."/>
            <person name="Andreopoulos B."/>
            <person name="Baker S."/>
            <person name="Barry K."/>
            <person name="Bills G."/>
            <person name="Bluhm B."/>
            <person name="Cannon C."/>
            <person name="Castanera R."/>
            <person name="Culley D."/>
            <person name="Daum C."/>
            <person name="Ezra D."/>
            <person name="Gonzalez J."/>
            <person name="Henrissat B."/>
            <person name="Kuo A."/>
            <person name="Liang C."/>
            <person name="Lipzen A."/>
            <person name="Lutzoni F."/>
            <person name="Magnuson J."/>
            <person name="Mondo S."/>
            <person name="Nolan M."/>
            <person name="Ohm R."/>
            <person name="Pangilinan J."/>
            <person name="Park H.-J."/>
            <person name="Ramirez L."/>
            <person name="Alfaro M."/>
            <person name="Sun H."/>
            <person name="Tritt A."/>
            <person name="Yoshinaga Y."/>
            <person name="Zwiers L.-H."/>
            <person name="Turgeon B."/>
            <person name="Goodwin S."/>
            <person name="Spatafora J."/>
            <person name="Crous P."/>
            <person name="Grigoriev I."/>
        </authorList>
    </citation>
    <scope>NUCLEOTIDE SEQUENCE</scope>
    <source>
        <strain evidence="5">CBS 260.36</strain>
    </source>
</reference>
<dbReference type="OrthoDB" id="408631at2759"/>
<evidence type="ECO:0000313" key="5">
    <source>
        <dbReference type="EMBL" id="KAF2157661.1"/>
    </source>
</evidence>
<dbReference type="EMBL" id="ML996081">
    <property type="protein sequence ID" value="KAF2157661.1"/>
    <property type="molecule type" value="Genomic_DNA"/>
</dbReference>
<dbReference type="SUPFAM" id="SSF53474">
    <property type="entry name" value="alpha/beta-Hydrolases"/>
    <property type="match status" value="1"/>
</dbReference>
<comment type="caution">
    <text evidence="5">The sequence shown here is derived from an EMBL/GenBank/DDBJ whole genome shotgun (WGS) entry which is preliminary data.</text>
</comment>
<dbReference type="Proteomes" id="UP000799439">
    <property type="component" value="Unassembled WGS sequence"/>
</dbReference>
<gene>
    <name evidence="5" type="ORF">K461DRAFT_273876</name>
</gene>
<dbReference type="InterPro" id="IPR050309">
    <property type="entry name" value="Type-B_Carboxylest/Lipase"/>
</dbReference>
<dbReference type="EC" id="3.1.1.-" evidence="3"/>
<dbReference type="AlphaFoldDB" id="A0A9P4MSL6"/>